<dbReference type="GO" id="GO:0010411">
    <property type="term" value="P:xyloglucan metabolic process"/>
    <property type="evidence" value="ECO:0007669"/>
    <property type="project" value="TreeGrafter"/>
</dbReference>
<dbReference type="EMBL" id="FOSQ01000002">
    <property type="protein sequence ID" value="SFK40592.1"/>
    <property type="molecule type" value="Genomic_DNA"/>
</dbReference>
<dbReference type="OrthoDB" id="9764804at2"/>
<dbReference type="InterPro" id="IPR015943">
    <property type="entry name" value="WD40/YVTN_repeat-like_dom_sf"/>
</dbReference>
<keyword evidence="2" id="KW-1185">Reference proteome</keyword>
<dbReference type="STRING" id="1123062.SAMN02745775_102305"/>
<evidence type="ECO:0000313" key="2">
    <source>
        <dbReference type="Proteomes" id="UP000199473"/>
    </source>
</evidence>
<dbReference type="Proteomes" id="UP000199473">
    <property type="component" value="Unassembled WGS sequence"/>
</dbReference>
<dbReference type="Gene3D" id="2.130.10.10">
    <property type="entry name" value="YVTN repeat-like/Quinoprotein amine dehydrogenase"/>
    <property type="match status" value="1"/>
</dbReference>
<accession>A0A1I3Z961</accession>
<dbReference type="PANTHER" id="PTHR43739">
    <property type="entry name" value="XYLOGLUCANASE (EUROFUNG)"/>
    <property type="match status" value="1"/>
</dbReference>
<dbReference type="InterPro" id="IPR052025">
    <property type="entry name" value="Xyloglucanase_GH74"/>
</dbReference>
<dbReference type="RefSeq" id="WP_092958285.1">
    <property type="nucleotide sequence ID" value="NZ_FOSQ01000002.1"/>
</dbReference>
<gene>
    <name evidence="1" type="ORF">SAMN02745775_102305</name>
</gene>
<dbReference type="SUPFAM" id="SSF110296">
    <property type="entry name" value="Oligoxyloglucan reducing end-specific cellobiohydrolase"/>
    <property type="match status" value="1"/>
</dbReference>
<protein>
    <recommendedName>
        <fullName evidence="3">BNR/Asp-box repeat-containing protein</fullName>
    </recommendedName>
</protein>
<reference evidence="1 2" key="1">
    <citation type="submission" date="2016-10" db="EMBL/GenBank/DDBJ databases">
        <authorList>
            <person name="de Groot N.N."/>
        </authorList>
    </citation>
    <scope>NUCLEOTIDE SEQUENCE [LARGE SCALE GENOMIC DNA]</scope>
    <source>
        <strain evidence="1 2">DSM 19981</strain>
    </source>
</reference>
<dbReference type="PANTHER" id="PTHR43739:SF5">
    <property type="entry name" value="EXO-ALPHA-SIALIDASE"/>
    <property type="match status" value="1"/>
</dbReference>
<evidence type="ECO:0008006" key="3">
    <source>
        <dbReference type="Google" id="ProtNLM"/>
    </source>
</evidence>
<dbReference type="CDD" id="cd15482">
    <property type="entry name" value="Sialidase_non-viral"/>
    <property type="match status" value="1"/>
</dbReference>
<sequence>MAARLFLLLGTRKGAFILEGDAGREAWSLRGPFCEAWPINHVIGDAATGRIFAGGGNEWFGPAVWQSEDLGASWTHSSQGLAHPEGEAPVKAVWSLALAHGALHVGVEPASLFRSDDGGQSFTPLPALREHPSRPHWQPGGGGLILHHIVPHPQDPASLHVAISAAGVFHTADGGQSWEPRNRGTRQDYAPEDQRYPEVGQCVHSLVMAAGNPDLLYQQNHCGMYRSTDAGLHWTSIEAGLPSTFGFPAAAHPRDPDTVFLLPLNGDTAGRFMPDASAAVWRSRDRGENWQALRTGLPQGNAFFGVLRQAMAVDRLDPAGVYFGTGSGEVYASADEGETWRCIARHLPTITSVETMVLP</sequence>
<proteinExistence type="predicted"/>
<name>A0A1I3Z961_9PROT</name>
<dbReference type="AlphaFoldDB" id="A0A1I3Z961"/>
<organism evidence="1 2">
    <name type="scientific">Falsiroseomonas stagni DSM 19981</name>
    <dbReference type="NCBI Taxonomy" id="1123062"/>
    <lineage>
        <taxon>Bacteria</taxon>
        <taxon>Pseudomonadati</taxon>
        <taxon>Pseudomonadota</taxon>
        <taxon>Alphaproteobacteria</taxon>
        <taxon>Acetobacterales</taxon>
        <taxon>Roseomonadaceae</taxon>
        <taxon>Falsiroseomonas</taxon>
    </lineage>
</organism>
<evidence type="ECO:0000313" key="1">
    <source>
        <dbReference type="EMBL" id="SFK40592.1"/>
    </source>
</evidence>